<protein>
    <submittedName>
        <fullName evidence="1">Uncharacterized protein</fullName>
    </submittedName>
</protein>
<dbReference type="EMBL" id="JASCIQ010000028">
    <property type="protein sequence ID" value="MDI3406981.1"/>
    <property type="molecule type" value="Genomic_DNA"/>
</dbReference>
<evidence type="ECO:0000313" key="2">
    <source>
        <dbReference type="Proteomes" id="UP001223978"/>
    </source>
</evidence>
<accession>A0ABT6SFK1</accession>
<evidence type="ECO:0000313" key="1">
    <source>
        <dbReference type="EMBL" id="MDI3406981.1"/>
    </source>
</evidence>
<sequence length="189" mass="20581">MPNWTHRWDAADDTHHWFEYDDSGVVARQASFAAGPPDSAALAAADRSELDWMRAEFGDFGVQLYEATYGIPVGGTVPEGLPVTAAEFERAWREARRGRHFTRIVAGPLPVGLRLNGTVSLIPWGAGITGLFVELGLPVPGFVDMGQLPRTPELWPAVGTAGTYEVLGVRLNCEAESRSRPQARLRPVS</sequence>
<name>A0ABT6SFK1_9ACTN</name>
<comment type="caution">
    <text evidence="1">The sequence shown here is derived from an EMBL/GenBank/DDBJ whole genome shotgun (WGS) entry which is preliminary data.</text>
</comment>
<dbReference type="Proteomes" id="UP001223978">
    <property type="component" value="Unassembled WGS sequence"/>
</dbReference>
<keyword evidence="2" id="KW-1185">Reference proteome</keyword>
<organism evidence="1 2">
    <name type="scientific">Streptomyces cavernicola</name>
    <dbReference type="NCBI Taxonomy" id="3043613"/>
    <lineage>
        <taxon>Bacteria</taxon>
        <taxon>Bacillati</taxon>
        <taxon>Actinomycetota</taxon>
        <taxon>Actinomycetes</taxon>
        <taxon>Kitasatosporales</taxon>
        <taxon>Streptomycetaceae</taxon>
        <taxon>Streptomyces</taxon>
    </lineage>
</organism>
<proteinExistence type="predicted"/>
<gene>
    <name evidence="1" type="ORF">QIS96_24605</name>
</gene>
<dbReference type="RefSeq" id="WP_282544910.1">
    <property type="nucleotide sequence ID" value="NZ_JASCIQ010000028.1"/>
</dbReference>
<reference evidence="1 2" key="1">
    <citation type="submission" date="2023-05" db="EMBL/GenBank/DDBJ databases">
        <title>Draft genome sequence of Streptomyces sp. B-S-A6 isolated from a cave soil in Thailand.</title>
        <authorList>
            <person name="Chamroensaksri N."/>
            <person name="Muangham S."/>
        </authorList>
    </citation>
    <scope>NUCLEOTIDE SEQUENCE [LARGE SCALE GENOMIC DNA]</scope>
    <source>
        <strain evidence="1 2">B-S-A6</strain>
    </source>
</reference>